<name>A0AAV7TCL8_PLEWA</name>
<protein>
    <submittedName>
        <fullName evidence="2">Uncharacterized protein</fullName>
    </submittedName>
</protein>
<dbReference type="Proteomes" id="UP001066276">
    <property type="component" value="Chromosome 4_1"/>
</dbReference>
<accession>A0AAV7TCL8</accession>
<proteinExistence type="predicted"/>
<reference evidence="2" key="1">
    <citation type="journal article" date="2022" name="bioRxiv">
        <title>Sequencing and chromosome-scale assembly of the giantPleurodeles waltlgenome.</title>
        <authorList>
            <person name="Brown T."/>
            <person name="Elewa A."/>
            <person name="Iarovenko S."/>
            <person name="Subramanian E."/>
            <person name="Araus A.J."/>
            <person name="Petzold A."/>
            <person name="Susuki M."/>
            <person name="Suzuki K.-i.T."/>
            <person name="Hayashi T."/>
            <person name="Toyoda A."/>
            <person name="Oliveira C."/>
            <person name="Osipova E."/>
            <person name="Leigh N.D."/>
            <person name="Simon A."/>
            <person name="Yun M.H."/>
        </authorList>
    </citation>
    <scope>NUCLEOTIDE SEQUENCE</scope>
    <source>
        <strain evidence="2">20211129_DDA</strain>
        <tissue evidence="2">Liver</tissue>
    </source>
</reference>
<sequence length="264" mass="29797">MFVVFEHCFKGQQGLMIGLHHDGAISVHTDESTNGLAIREEWSKTRVESGYFSPERRKSDSDRSSSPALHGGPGRSRSPVRRDSVSSSLALSRRLTSSASSMDSEASWGTAASTGDVQQIRSRRDYTVLADIPQAKRISNTEAFELERRQMELKMRHRSPGRVEVERLFGQDRRKSDVLEAFEVLEAGMLERLEGKYLQGLQQRLTRRQSSPSLSKEATSPGQQELMARRASLRPASDKVRNVLFTLEEKSCKLLQLSALWFLR</sequence>
<feature type="region of interest" description="Disordered" evidence="1">
    <location>
        <begin position="48"/>
        <end position="87"/>
    </location>
</feature>
<dbReference type="EMBL" id="JANPWB010000007">
    <property type="protein sequence ID" value="KAJ1173618.1"/>
    <property type="molecule type" value="Genomic_DNA"/>
</dbReference>
<gene>
    <name evidence="2" type="ORF">NDU88_005447</name>
</gene>
<feature type="compositionally biased region" description="Basic and acidic residues" evidence="1">
    <location>
        <begin position="54"/>
        <end position="63"/>
    </location>
</feature>
<evidence type="ECO:0000313" key="2">
    <source>
        <dbReference type="EMBL" id="KAJ1173618.1"/>
    </source>
</evidence>
<dbReference type="AlphaFoldDB" id="A0AAV7TCL8"/>
<organism evidence="2 3">
    <name type="scientific">Pleurodeles waltl</name>
    <name type="common">Iberian ribbed newt</name>
    <dbReference type="NCBI Taxonomy" id="8319"/>
    <lineage>
        <taxon>Eukaryota</taxon>
        <taxon>Metazoa</taxon>
        <taxon>Chordata</taxon>
        <taxon>Craniata</taxon>
        <taxon>Vertebrata</taxon>
        <taxon>Euteleostomi</taxon>
        <taxon>Amphibia</taxon>
        <taxon>Batrachia</taxon>
        <taxon>Caudata</taxon>
        <taxon>Salamandroidea</taxon>
        <taxon>Salamandridae</taxon>
        <taxon>Pleurodelinae</taxon>
        <taxon>Pleurodeles</taxon>
    </lineage>
</organism>
<evidence type="ECO:0000256" key="1">
    <source>
        <dbReference type="SAM" id="MobiDB-lite"/>
    </source>
</evidence>
<comment type="caution">
    <text evidence="2">The sequence shown here is derived from an EMBL/GenBank/DDBJ whole genome shotgun (WGS) entry which is preliminary data.</text>
</comment>
<evidence type="ECO:0000313" key="3">
    <source>
        <dbReference type="Proteomes" id="UP001066276"/>
    </source>
</evidence>
<keyword evidence="3" id="KW-1185">Reference proteome</keyword>